<gene>
    <name evidence="1" type="ORF">ACMD2_10025</name>
</gene>
<comment type="caution">
    <text evidence="1">The sequence shown here is derived from an EMBL/GenBank/DDBJ whole genome shotgun (WGS) entry which is preliminary data.</text>
</comment>
<name>A0A199W491_ANACO</name>
<dbReference type="STRING" id="4615.A0A199W491"/>
<reference evidence="1 2" key="1">
    <citation type="journal article" date="2016" name="DNA Res.">
        <title>The draft genome of MD-2 pineapple using hybrid error correction of long reads.</title>
        <authorList>
            <person name="Redwan R.M."/>
            <person name="Saidin A."/>
            <person name="Kumar S.V."/>
        </authorList>
    </citation>
    <scope>NUCLEOTIDE SEQUENCE [LARGE SCALE GENOMIC DNA]</scope>
    <source>
        <strain evidence="2">cv. MD2</strain>
        <tissue evidence="1">Leaf</tissue>
    </source>
</reference>
<evidence type="ECO:0000313" key="1">
    <source>
        <dbReference type="EMBL" id="OAY84302.1"/>
    </source>
</evidence>
<dbReference type="Proteomes" id="UP000092600">
    <property type="component" value="Unassembled WGS sequence"/>
</dbReference>
<dbReference type="AlphaFoldDB" id="A0A199W491"/>
<evidence type="ECO:0000313" key="2">
    <source>
        <dbReference type="Proteomes" id="UP000092600"/>
    </source>
</evidence>
<protein>
    <submittedName>
        <fullName evidence="1">Methylesterase 17</fullName>
    </submittedName>
</protein>
<feature type="non-terminal residue" evidence="1">
    <location>
        <position position="1"/>
    </location>
</feature>
<accession>A0A199W491</accession>
<sequence>VSCIDLAGAGIDLTDPDTIRSFDDYNRPLLELLSALPDDEKSIFLSFSLDSYTLVFGSASASTSACLSGILDVWELGDIYVLNYGSGVDHPPTSTIMRKEFQRK</sequence>
<proteinExistence type="predicted"/>
<dbReference type="EMBL" id="LSRQ01000233">
    <property type="protein sequence ID" value="OAY84302.1"/>
    <property type="molecule type" value="Genomic_DNA"/>
</dbReference>
<organism evidence="1 2">
    <name type="scientific">Ananas comosus</name>
    <name type="common">Pineapple</name>
    <name type="synonym">Ananas ananas</name>
    <dbReference type="NCBI Taxonomy" id="4615"/>
    <lineage>
        <taxon>Eukaryota</taxon>
        <taxon>Viridiplantae</taxon>
        <taxon>Streptophyta</taxon>
        <taxon>Embryophyta</taxon>
        <taxon>Tracheophyta</taxon>
        <taxon>Spermatophyta</taxon>
        <taxon>Magnoliopsida</taxon>
        <taxon>Liliopsida</taxon>
        <taxon>Poales</taxon>
        <taxon>Bromeliaceae</taxon>
        <taxon>Bromelioideae</taxon>
        <taxon>Ananas</taxon>
    </lineage>
</organism>